<dbReference type="PANTHER" id="PTHR12526">
    <property type="entry name" value="GLYCOSYLTRANSFERASE"/>
    <property type="match status" value="1"/>
</dbReference>
<dbReference type="RefSeq" id="WP_183200310.1">
    <property type="nucleotide sequence ID" value="NZ_JACIEK010000006.1"/>
</dbReference>
<evidence type="ECO:0000259" key="1">
    <source>
        <dbReference type="Pfam" id="PF00534"/>
    </source>
</evidence>
<organism evidence="3 4">
    <name type="scientific">Aureimonas pseudogalii</name>
    <dbReference type="NCBI Taxonomy" id="1744844"/>
    <lineage>
        <taxon>Bacteria</taxon>
        <taxon>Pseudomonadati</taxon>
        <taxon>Pseudomonadota</taxon>
        <taxon>Alphaproteobacteria</taxon>
        <taxon>Hyphomicrobiales</taxon>
        <taxon>Aurantimonadaceae</taxon>
        <taxon>Aureimonas</taxon>
    </lineage>
</organism>
<evidence type="ECO:0000313" key="4">
    <source>
        <dbReference type="Proteomes" id="UP000542776"/>
    </source>
</evidence>
<protein>
    <submittedName>
        <fullName evidence="3">Glycosyltransferase involved in cell wall biosynthesis</fullName>
    </submittedName>
</protein>
<dbReference type="Pfam" id="PF00534">
    <property type="entry name" value="Glycos_transf_1"/>
    <property type="match status" value="1"/>
</dbReference>
<comment type="caution">
    <text evidence="3">The sequence shown here is derived from an EMBL/GenBank/DDBJ whole genome shotgun (WGS) entry which is preliminary data.</text>
</comment>
<evidence type="ECO:0000313" key="3">
    <source>
        <dbReference type="EMBL" id="MBB3998789.1"/>
    </source>
</evidence>
<gene>
    <name evidence="3" type="ORF">GGR04_002637</name>
</gene>
<reference evidence="3 4" key="1">
    <citation type="submission" date="2020-08" db="EMBL/GenBank/DDBJ databases">
        <title>Genomic Encyclopedia of Type Strains, Phase IV (KMG-IV): sequencing the most valuable type-strain genomes for metagenomic binning, comparative biology and taxonomic classification.</title>
        <authorList>
            <person name="Goeker M."/>
        </authorList>
    </citation>
    <scope>NUCLEOTIDE SEQUENCE [LARGE SCALE GENOMIC DNA]</scope>
    <source>
        <strain evidence="3 4">DSM 102238</strain>
    </source>
</reference>
<proteinExistence type="predicted"/>
<accession>A0A7W6MK35</accession>
<feature type="domain" description="Glycosyltransferase subfamily 4-like N-terminal" evidence="2">
    <location>
        <begin position="32"/>
        <end position="176"/>
    </location>
</feature>
<dbReference type="InterPro" id="IPR001296">
    <property type="entry name" value="Glyco_trans_1"/>
</dbReference>
<evidence type="ECO:0000259" key="2">
    <source>
        <dbReference type="Pfam" id="PF13439"/>
    </source>
</evidence>
<keyword evidence="4" id="KW-1185">Reference proteome</keyword>
<dbReference type="CDD" id="cd03801">
    <property type="entry name" value="GT4_PimA-like"/>
    <property type="match status" value="1"/>
</dbReference>
<dbReference type="GO" id="GO:0016757">
    <property type="term" value="F:glycosyltransferase activity"/>
    <property type="evidence" value="ECO:0007669"/>
    <property type="project" value="InterPro"/>
</dbReference>
<dbReference type="InterPro" id="IPR028098">
    <property type="entry name" value="Glyco_trans_4-like_N"/>
</dbReference>
<feature type="domain" description="Glycosyl transferase family 1" evidence="1">
    <location>
        <begin position="195"/>
        <end position="352"/>
    </location>
</feature>
<sequence>MNQLSQTPARPRLLFVQTQAENAGAQEISRLVGEGLRARGYDVHHLFFYRVTDGSDALPNVVFVSRERPAGAWRFARFLLRLRAAIRRVRPDVVLTFQHYGNVLAAPAARLAGVPHVIANHVSARATVNGVVRQLDRALGLARIYDRITVNSHDLARDYAAYPERYRRLITHVPHGFEAKTTVLAQAGARLAFGLPVEASIIGCVSRLHPLKQIDHAIRILPALPEVHLAVAGQGPDAPRLAALARELGVADRFHTVGELPASRIGAFLRTLDLFVFTTAAETFGLAAVEAAQAGVPVVANDIPVLREVLAVDGAPAAAFVHTARTSDFAAAVEALLARPEGAEALRARGRRLAESYSLDAMIDAYEAMIVEAVLPEGRSR</sequence>
<keyword evidence="3" id="KW-0808">Transferase</keyword>
<dbReference type="SUPFAM" id="SSF53756">
    <property type="entry name" value="UDP-Glycosyltransferase/glycogen phosphorylase"/>
    <property type="match status" value="1"/>
</dbReference>
<dbReference type="Proteomes" id="UP000542776">
    <property type="component" value="Unassembled WGS sequence"/>
</dbReference>
<dbReference type="PANTHER" id="PTHR12526:SF634">
    <property type="entry name" value="BLL3361 PROTEIN"/>
    <property type="match status" value="1"/>
</dbReference>
<dbReference type="EMBL" id="JACIEK010000006">
    <property type="protein sequence ID" value="MBB3998789.1"/>
    <property type="molecule type" value="Genomic_DNA"/>
</dbReference>
<name>A0A7W6MK35_9HYPH</name>
<dbReference type="Gene3D" id="3.40.50.2000">
    <property type="entry name" value="Glycogen Phosphorylase B"/>
    <property type="match status" value="2"/>
</dbReference>
<dbReference type="AlphaFoldDB" id="A0A7W6MK35"/>
<dbReference type="Pfam" id="PF13439">
    <property type="entry name" value="Glyco_transf_4"/>
    <property type="match status" value="1"/>
</dbReference>